<evidence type="ECO:0000313" key="2">
    <source>
        <dbReference type="Proteomes" id="UP000272440"/>
    </source>
</evidence>
<gene>
    <name evidence="1" type="ORF">EAO28_13870</name>
</gene>
<comment type="caution">
    <text evidence="1">The sequence shown here is derived from an EMBL/GenBank/DDBJ whole genome shotgun (WGS) entry which is preliminary data.</text>
</comment>
<proteinExistence type="predicted"/>
<evidence type="ECO:0008006" key="3">
    <source>
        <dbReference type="Google" id="ProtNLM"/>
    </source>
</evidence>
<sequence>MAIANSFFCIVEIIFVLFGNNAITTGLIGGVKLNMSHIARCCLFRSGGLCQYGLLAIWPESSVVGSKCEQQVEQLHQQLKERILVLDGGMGTMIGAIV</sequence>
<accession>A0A3P2EH84</accession>
<dbReference type="EMBL" id="RCZY01000002">
    <property type="protein sequence ID" value="RRE43626.1"/>
    <property type="molecule type" value="Genomic_DNA"/>
</dbReference>
<dbReference type="Proteomes" id="UP000272440">
    <property type="component" value="Unassembled WGS sequence"/>
</dbReference>
<name>A0A3P2EH84_KLEPN</name>
<organism evidence="1 2">
    <name type="scientific">Klebsiella pneumoniae</name>
    <dbReference type="NCBI Taxonomy" id="573"/>
    <lineage>
        <taxon>Bacteria</taxon>
        <taxon>Pseudomonadati</taxon>
        <taxon>Pseudomonadota</taxon>
        <taxon>Gammaproteobacteria</taxon>
        <taxon>Enterobacterales</taxon>
        <taxon>Enterobacteriaceae</taxon>
        <taxon>Klebsiella/Raoultella group</taxon>
        <taxon>Klebsiella</taxon>
        <taxon>Klebsiella pneumoniae complex</taxon>
    </lineage>
</organism>
<reference evidence="1 2" key="1">
    <citation type="journal article" date="2019" name="Antimicrob. Agents Chemother.">
        <title>Applying Rapid Whole Genome Sequencing to Predict Phenotypic Antimicrobial Susceptibility Testing Results Among Carbapenem-Resistant Klebsiella pneumoniae Clinical Isolates.</title>
        <authorList>
            <person name="Tamma P.D."/>
            <person name="Fan Y."/>
            <person name="Bergman Y."/>
            <person name="Pertea G."/>
            <person name="Kazmi A."/>
            <person name="Lewis S."/>
            <person name="Carroll K.C."/>
            <person name="Schatz M.C."/>
            <person name="Timp W."/>
            <person name="Simner P.J."/>
        </authorList>
    </citation>
    <scope>NUCLEOTIDE SEQUENCE [LARGE SCALE GENOMIC DNA]</scope>
    <source>
        <strain evidence="1 2">KLPN_33</strain>
    </source>
</reference>
<evidence type="ECO:0000313" key="1">
    <source>
        <dbReference type="EMBL" id="RRE43626.1"/>
    </source>
</evidence>
<protein>
    <recommendedName>
        <fullName evidence="3">Methionine synthase</fullName>
    </recommendedName>
</protein>
<dbReference type="AlphaFoldDB" id="A0A3P2EH84"/>